<proteinExistence type="inferred from homology"/>
<keyword evidence="4" id="KW-0804">Transcription</keyword>
<protein>
    <submittedName>
        <fullName evidence="6">DNA-binding transcriptional regulator, LysR family</fullName>
    </submittedName>
</protein>
<dbReference type="GO" id="GO:0006351">
    <property type="term" value="P:DNA-templated transcription"/>
    <property type="evidence" value="ECO:0007669"/>
    <property type="project" value="TreeGrafter"/>
</dbReference>
<dbReference type="Pfam" id="PF03466">
    <property type="entry name" value="LysR_substrate"/>
    <property type="match status" value="1"/>
</dbReference>
<evidence type="ECO:0000256" key="3">
    <source>
        <dbReference type="ARBA" id="ARBA00023125"/>
    </source>
</evidence>
<dbReference type="OrthoDB" id="9796526at2"/>
<keyword evidence="3 6" id="KW-0238">DNA-binding</keyword>
<dbReference type="Pfam" id="PF00126">
    <property type="entry name" value="HTH_1"/>
    <property type="match status" value="1"/>
</dbReference>
<dbReference type="InterPro" id="IPR036388">
    <property type="entry name" value="WH-like_DNA-bd_sf"/>
</dbReference>
<name>A0A1H0M6G1_9HYPH</name>
<evidence type="ECO:0000313" key="6">
    <source>
        <dbReference type="EMBL" id="SDO76049.1"/>
    </source>
</evidence>
<keyword evidence="7" id="KW-1185">Reference proteome</keyword>
<dbReference type="SUPFAM" id="SSF46785">
    <property type="entry name" value="Winged helix' DNA-binding domain"/>
    <property type="match status" value="1"/>
</dbReference>
<evidence type="ECO:0000256" key="4">
    <source>
        <dbReference type="ARBA" id="ARBA00023163"/>
    </source>
</evidence>
<gene>
    <name evidence="6" type="ORF">SAMN05192530_11293</name>
</gene>
<reference evidence="6 7" key="1">
    <citation type="submission" date="2016-10" db="EMBL/GenBank/DDBJ databases">
        <authorList>
            <person name="de Groot N.N."/>
        </authorList>
    </citation>
    <scope>NUCLEOTIDE SEQUENCE [LARGE SCALE GENOMIC DNA]</scope>
    <source>
        <strain evidence="7">L7-484,KACC 16230,DSM 25025</strain>
    </source>
</reference>
<dbReference type="STRING" id="1166073.SAMN05192530_11293"/>
<evidence type="ECO:0000313" key="7">
    <source>
        <dbReference type="Proteomes" id="UP000198793"/>
    </source>
</evidence>
<accession>A0A1H0M6G1</accession>
<organism evidence="6 7">
    <name type="scientific">Aureimonas jatrophae</name>
    <dbReference type="NCBI Taxonomy" id="1166073"/>
    <lineage>
        <taxon>Bacteria</taxon>
        <taxon>Pseudomonadati</taxon>
        <taxon>Pseudomonadota</taxon>
        <taxon>Alphaproteobacteria</taxon>
        <taxon>Hyphomicrobiales</taxon>
        <taxon>Aurantimonadaceae</taxon>
        <taxon>Aureimonas</taxon>
    </lineage>
</organism>
<dbReference type="InterPro" id="IPR005119">
    <property type="entry name" value="LysR_subst-bd"/>
</dbReference>
<dbReference type="Gene3D" id="1.10.10.10">
    <property type="entry name" value="Winged helix-like DNA-binding domain superfamily/Winged helix DNA-binding domain"/>
    <property type="match status" value="1"/>
</dbReference>
<dbReference type="PANTHER" id="PTHR30537">
    <property type="entry name" value="HTH-TYPE TRANSCRIPTIONAL REGULATOR"/>
    <property type="match status" value="1"/>
</dbReference>
<dbReference type="RefSeq" id="WP_090676609.1">
    <property type="nucleotide sequence ID" value="NZ_FNIT01000012.1"/>
</dbReference>
<dbReference type="GO" id="GO:0043565">
    <property type="term" value="F:sequence-specific DNA binding"/>
    <property type="evidence" value="ECO:0007669"/>
    <property type="project" value="TreeGrafter"/>
</dbReference>
<sequence length="303" mass="32233">MDHWDELRMFLAVAEGGTVRAAADALDVNHATIIRGIGRLEDRLETKLFDKPSTGYRLTDAGADVVDLARQMSTASSQLEARIFGRDQSVSGPLRLTLPISFATDLLMPTLAAFRAAYPEIALEIIGSGAVANLGNREADVALRVVVGGKSPPDNLYGTRLGAFHTGYYVHRSLLADGKPASAAAWLLGADETVPTTWQPGGELRMSSTPIRFAEMRSQFEAARAGMGITHLPCFLGDADPDLVRVPAGPITHVGDIWLLTHADTRQTKRVRLLCDHIRSAMRGLAGRLAGQGQGGGGAVGVG</sequence>
<dbReference type="Proteomes" id="UP000198793">
    <property type="component" value="Unassembled WGS sequence"/>
</dbReference>
<dbReference type="EMBL" id="FNIT01000012">
    <property type="protein sequence ID" value="SDO76049.1"/>
    <property type="molecule type" value="Genomic_DNA"/>
</dbReference>
<dbReference type="AlphaFoldDB" id="A0A1H0M6G1"/>
<dbReference type="InterPro" id="IPR058163">
    <property type="entry name" value="LysR-type_TF_proteobact-type"/>
</dbReference>
<evidence type="ECO:0000256" key="1">
    <source>
        <dbReference type="ARBA" id="ARBA00009437"/>
    </source>
</evidence>
<dbReference type="SUPFAM" id="SSF53850">
    <property type="entry name" value="Periplasmic binding protein-like II"/>
    <property type="match status" value="1"/>
</dbReference>
<keyword evidence="2" id="KW-0805">Transcription regulation</keyword>
<evidence type="ECO:0000256" key="2">
    <source>
        <dbReference type="ARBA" id="ARBA00023015"/>
    </source>
</evidence>
<dbReference type="GO" id="GO:0003700">
    <property type="term" value="F:DNA-binding transcription factor activity"/>
    <property type="evidence" value="ECO:0007669"/>
    <property type="project" value="InterPro"/>
</dbReference>
<feature type="domain" description="HTH lysR-type" evidence="5">
    <location>
        <begin position="1"/>
        <end position="59"/>
    </location>
</feature>
<dbReference type="PANTHER" id="PTHR30537:SF3">
    <property type="entry name" value="TRANSCRIPTIONAL REGULATORY PROTEIN"/>
    <property type="match status" value="1"/>
</dbReference>
<dbReference type="InterPro" id="IPR000847">
    <property type="entry name" value="LysR_HTH_N"/>
</dbReference>
<dbReference type="Gene3D" id="3.40.190.290">
    <property type="match status" value="1"/>
</dbReference>
<evidence type="ECO:0000259" key="5">
    <source>
        <dbReference type="PROSITE" id="PS50931"/>
    </source>
</evidence>
<dbReference type="PROSITE" id="PS50931">
    <property type="entry name" value="HTH_LYSR"/>
    <property type="match status" value="1"/>
</dbReference>
<dbReference type="InterPro" id="IPR036390">
    <property type="entry name" value="WH_DNA-bd_sf"/>
</dbReference>
<comment type="similarity">
    <text evidence="1">Belongs to the LysR transcriptional regulatory family.</text>
</comment>